<evidence type="ECO:0008006" key="4">
    <source>
        <dbReference type="Google" id="ProtNLM"/>
    </source>
</evidence>
<dbReference type="Proteomes" id="UP000662873">
    <property type="component" value="Chromosome"/>
</dbReference>
<dbReference type="KEGG" id="npy:NPRO_04050"/>
<reference evidence="2" key="1">
    <citation type="journal article" name="DNA Res.">
        <title>The physiological potential of anammox bacteria as revealed by their core genome structure.</title>
        <authorList>
            <person name="Okubo T."/>
            <person name="Toyoda A."/>
            <person name="Fukuhara K."/>
            <person name="Uchiyama I."/>
            <person name="Harigaya Y."/>
            <person name="Kuroiwa M."/>
            <person name="Suzuki T."/>
            <person name="Murakami Y."/>
            <person name="Suwa Y."/>
            <person name="Takami H."/>
        </authorList>
    </citation>
    <scope>NUCLEOTIDE SEQUENCE</scope>
    <source>
        <strain evidence="2">317325-2</strain>
    </source>
</reference>
<keyword evidence="1" id="KW-0472">Membrane</keyword>
<dbReference type="EMBL" id="AP021858">
    <property type="protein sequence ID" value="BBO22810.1"/>
    <property type="molecule type" value="Genomic_DNA"/>
</dbReference>
<accession>A0A809R5H0</accession>
<gene>
    <name evidence="2" type="ORF">NPRO_04050</name>
</gene>
<proteinExistence type="predicted"/>
<sequence>MATRPGLSTVLIVAGAMVVACGFVWDLVRNPVEMSGLPSHLGIISGNEPTPILVHFRNRFPGTLNVRSEDCGCAIQPATEGILTATGMGSVSATFLLQSQRLPAGPGKQTLLIETTFNGRPIVFSKVVQYTIHRRIG</sequence>
<name>A0A809R5H0_9BACT</name>
<dbReference type="AlphaFoldDB" id="A0A809R5H0"/>
<organism evidence="2 3">
    <name type="scientific">Candidatus Nitrosymbiomonas proteolyticus</name>
    <dbReference type="NCBI Taxonomy" id="2608984"/>
    <lineage>
        <taxon>Bacteria</taxon>
        <taxon>Bacillati</taxon>
        <taxon>Armatimonadota</taxon>
        <taxon>Armatimonadota incertae sedis</taxon>
        <taxon>Candidatus Nitrosymbiomonas</taxon>
    </lineage>
</organism>
<keyword evidence="1" id="KW-0812">Transmembrane</keyword>
<protein>
    <recommendedName>
        <fullName evidence="4">DUF1573 domain-containing protein</fullName>
    </recommendedName>
</protein>
<evidence type="ECO:0000313" key="3">
    <source>
        <dbReference type="Proteomes" id="UP000662873"/>
    </source>
</evidence>
<dbReference type="PROSITE" id="PS51257">
    <property type="entry name" value="PROKAR_LIPOPROTEIN"/>
    <property type="match status" value="1"/>
</dbReference>
<keyword evidence="1" id="KW-1133">Transmembrane helix</keyword>
<evidence type="ECO:0000313" key="2">
    <source>
        <dbReference type="EMBL" id="BBO22810.1"/>
    </source>
</evidence>
<feature type="transmembrane region" description="Helical" evidence="1">
    <location>
        <begin position="6"/>
        <end position="28"/>
    </location>
</feature>
<evidence type="ECO:0000256" key="1">
    <source>
        <dbReference type="SAM" id="Phobius"/>
    </source>
</evidence>